<gene>
    <name evidence="1" type="ORF">LCGC14_1044720</name>
</gene>
<accession>A0A0F9NCC3</accession>
<evidence type="ECO:0000313" key="1">
    <source>
        <dbReference type="EMBL" id="KKN09617.1"/>
    </source>
</evidence>
<sequence>MISTLNPTNERVPFTTAVEHPAYNSGELIIVECYSTKENAKEGHEKWLDLMINENLPDPLEDYSSTVYARTTILGKKLFRRDMKLIKFKDNIRNPNTRPSNIATFIRRSLEE</sequence>
<comment type="caution">
    <text evidence="1">The sequence shown here is derived from an EMBL/GenBank/DDBJ whole genome shotgun (WGS) entry which is preliminary data.</text>
</comment>
<organism evidence="1">
    <name type="scientific">marine sediment metagenome</name>
    <dbReference type="NCBI Taxonomy" id="412755"/>
    <lineage>
        <taxon>unclassified sequences</taxon>
        <taxon>metagenomes</taxon>
        <taxon>ecological metagenomes</taxon>
    </lineage>
</organism>
<proteinExistence type="predicted"/>
<feature type="non-terminal residue" evidence="1">
    <location>
        <position position="112"/>
    </location>
</feature>
<protein>
    <submittedName>
        <fullName evidence="1">Uncharacterized protein</fullName>
    </submittedName>
</protein>
<dbReference type="EMBL" id="LAZR01004326">
    <property type="protein sequence ID" value="KKN09617.1"/>
    <property type="molecule type" value="Genomic_DNA"/>
</dbReference>
<name>A0A0F9NCC3_9ZZZZ</name>
<dbReference type="AlphaFoldDB" id="A0A0F9NCC3"/>
<reference evidence="1" key="1">
    <citation type="journal article" date="2015" name="Nature">
        <title>Complex archaea that bridge the gap between prokaryotes and eukaryotes.</title>
        <authorList>
            <person name="Spang A."/>
            <person name="Saw J.H."/>
            <person name="Jorgensen S.L."/>
            <person name="Zaremba-Niedzwiedzka K."/>
            <person name="Martijn J."/>
            <person name="Lind A.E."/>
            <person name="van Eijk R."/>
            <person name="Schleper C."/>
            <person name="Guy L."/>
            <person name="Ettema T.J."/>
        </authorList>
    </citation>
    <scope>NUCLEOTIDE SEQUENCE</scope>
</reference>